<protein>
    <submittedName>
        <fullName evidence="2">Uncharacterized protein</fullName>
    </submittedName>
</protein>
<dbReference type="Proteomes" id="UP001152797">
    <property type="component" value="Unassembled WGS sequence"/>
</dbReference>
<evidence type="ECO:0000313" key="4">
    <source>
        <dbReference type="Proteomes" id="UP001152797"/>
    </source>
</evidence>
<reference evidence="3 4" key="2">
    <citation type="submission" date="2024-05" db="EMBL/GenBank/DDBJ databases">
        <authorList>
            <person name="Chen Y."/>
            <person name="Shah S."/>
            <person name="Dougan E. K."/>
            <person name="Thang M."/>
            <person name="Chan C."/>
        </authorList>
    </citation>
    <scope>NUCLEOTIDE SEQUENCE [LARGE SCALE GENOMIC DNA]</scope>
</reference>
<feature type="compositionally biased region" description="Low complexity" evidence="1">
    <location>
        <begin position="101"/>
        <end position="112"/>
    </location>
</feature>
<dbReference type="AlphaFoldDB" id="A0A9P1G9V4"/>
<comment type="caution">
    <text evidence="2">The sequence shown here is derived from an EMBL/GenBank/DDBJ whole genome shotgun (WGS) entry which is preliminary data.</text>
</comment>
<accession>A0A9P1G9V4</accession>
<feature type="region of interest" description="Disordered" evidence="1">
    <location>
        <begin position="101"/>
        <end position="156"/>
    </location>
</feature>
<name>A0A9P1G9V4_9DINO</name>
<dbReference type="EMBL" id="CAMXCT030003557">
    <property type="protein sequence ID" value="CAL4792394.1"/>
    <property type="molecule type" value="Genomic_DNA"/>
</dbReference>
<feature type="compositionally biased region" description="Basic and acidic residues" evidence="1">
    <location>
        <begin position="144"/>
        <end position="156"/>
    </location>
</feature>
<gene>
    <name evidence="2" type="ORF">C1SCF055_LOCUS30837</name>
</gene>
<evidence type="ECO:0000313" key="2">
    <source>
        <dbReference type="EMBL" id="CAI4005082.1"/>
    </source>
</evidence>
<proteinExistence type="predicted"/>
<sequence length="793" mass="88553">MHGDASIVEKIIDQKTRNQEFKEHPDAPGDINAMMFYVLVDLESVAEDEHEDRVSMEVGGETHGEQAERFATSDALTSFGAGMTNEPLRLQFAKQESAPALGAPASSAAGLPAVPPGAPAAPEAKAAAPKKAPKAKARPGGETSTRKKNEMPEEPRPKALWILNRLSADLQSARMWPVRLANLKHQESLCKSFQGHADELERSFHQLARQTANKEFHEIDPADVGALQAACELAIQRMTLYEEDAVEANTLVKASTKVSSKDPCKTLHTNNPNLHCFFLSKTGCMTQVQHLASSAVQWCEQKGGVVEKDDLVNRISSLGSSGKHAKNCERDFHFLLRSLARRLGVKINTVQARLYSHTSATIEWQPISVIFPDDMAKALFAKGSSVWHHTMFGNHSPEEVESFWSHGKETCDWFKGSQYHNYPLLRKLIPMSFYGDDIAAYKGSETGSVTVLGWCSDLGYQNPSLTRYFPIAVYPEYAATEFTYDDIMGHVVARTRDMVDPTMLFDWSDGGYAFMLSSLQGDLKFIVEHYGLHNYRSNLCCSLLLHDCLHSQLLGTGKTANASAIVYLAEVGYWGAFPRGLYSDSLALVLRQAHLHFLRWKKQHGLQASQPRFTPARLGRKTRMQYPVLSSKGIPSKVVTFWVAHCCVEHAARPEATELDRLVATCLHSYASSLKNMDTSGLVLSEEQAESYYQDVIRHLQTYAALNSKSRMARGKQANRTLWLMICKHHHYYHHCKTVRIERINPRISQLLAAEDFVGRVGKIARATHKGNVSLRTLERYLALVNLELAKLD</sequence>
<feature type="compositionally biased region" description="Low complexity" evidence="1">
    <location>
        <begin position="120"/>
        <end position="130"/>
    </location>
</feature>
<evidence type="ECO:0000313" key="3">
    <source>
        <dbReference type="EMBL" id="CAL4792394.1"/>
    </source>
</evidence>
<dbReference type="EMBL" id="CAMXCT020003557">
    <property type="protein sequence ID" value="CAL1158457.1"/>
    <property type="molecule type" value="Genomic_DNA"/>
</dbReference>
<organism evidence="2">
    <name type="scientific">Cladocopium goreaui</name>
    <dbReference type="NCBI Taxonomy" id="2562237"/>
    <lineage>
        <taxon>Eukaryota</taxon>
        <taxon>Sar</taxon>
        <taxon>Alveolata</taxon>
        <taxon>Dinophyceae</taxon>
        <taxon>Suessiales</taxon>
        <taxon>Symbiodiniaceae</taxon>
        <taxon>Cladocopium</taxon>
    </lineage>
</organism>
<dbReference type="OrthoDB" id="420308at2759"/>
<dbReference type="EMBL" id="CAMXCT010003557">
    <property type="protein sequence ID" value="CAI4005082.1"/>
    <property type="molecule type" value="Genomic_DNA"/>
</dbReference>
<reference evidence="2" key="1">
    <citation type="submission" date="2022-10" db="EMBL/GenBank/DDBJ databases">
        <authorList>
            <person name="Chen Y."/>
            <person name="Dougan E. K."/>
            <person name="Chan C."/>
            <person name="Rhodes N."/>
            <person name="Thang M."/>
        </authorList>
    </citation>
    <scope>NUCLEOTIDE SEQUENCE</scope>
</reference>
<evidence type="ECO:0000256" key="1">
    <source>
        <dbReference type="SAM" id="MobiDB-lite"/>
    </source>
</evidence>
<keyword evidence="4" id="KW-1185">Reference proteome</keyword>